<keyword evidence="3" id="KW-1185">Reference proteome</keyword>
<accession>A0A7W8HAR3</accession>
<dbReference type="GO" id="GO:0102041">
    <property type="term" value="F:7,8-dihydropterin-6-yl-methyl-4-(beta-D-ribofuranosyl)aminobenzene 5'-phosphate synthase"/>
    <property type="evidence" value="ECO:0007669"/>
    <property type="project" value="UniProtKB-EC"/>
</dbReference>
<dbReference type="Pfam" id="PF00753">
    <property type="entry name" value="Lactamase_B"/>
    <property type="match status" value="1"/>
</dbReference>
<proteinExistence type="predicted"/>
<feature type="domain" description="Metallo-beta-lactamase" evidence="1">
    <location>
        <begin position="20"/>
        <end position="212"/>
    </location>
</feature>
<dbReference type="InterPro" id="IPR036866">
    <property type="entry name" value="RibonucZ/Hydroxyglut_hydro"/>
</dbReference>
<sequence length="283" mass="31393">MLKAIALVENKDGCGLLGEHGLSVYIEYQGKKILLDMGTTDLYAKNSGALSVDLSSVDLAVLSHAHYDHSGGLENFCQINMKAPIYLQRACKENCYRQASFGKKYIGIPEGFLEKCKSRLVFVHGDCALAPGVWIVGHHMKNMEEKGEAAGMYRLEDGRMIPDDFSHEQSLVFETDKGLVIFNSCCHGGPADILAEVRDRPSFQGKNIYALIGGFHLKDILKVPEEDRSQAREIIENLGRKLKGSGCARFYTGHCTGETGFTWLKEMLGERLEYFGTGDEIDI</sequence>
<dbReference type="CDD" id="cd07713">
    <property type="entry name" value="DHPS-like_MBL-fold"/>
    <property type="match status" value="1"/>
</dbReference>
<evidence type="ECO:0000313" key="2">
    <source>
        <dbReference type="EMBL" id="MBB5264558.1"/>
    </source>
</evidence>
<dbReference type="Proteomes" id="UP000543642">
    <property type="component" value="Unassembled WGS sequence"/>
</dbReference>
<protein>
    <submittedName>
        <fullName evidence="2">7, 8-dihydropterin-6-yl-methyl-4-(Beta-D-ribofuranosyl)aminobenzene 5'-phosphate synthase</fullName>
        <ecNumber evidence="2">2.5.1.105</ecNumber>
    </submittedName>
</protein>
<dbReference type="InterPro" id="IPR052926">
    <property type="entry name" value="Metallo-beta-lactamase_dom"/>
</dbReference>
<dbReference type="SMART" id="SM00849">
    <property type="entry name" value="Lactamase_B"/>
    <property type="match status" value="1"/>
</dbReference>
<dbReference type="EC" id="2.5.1.105" evidence="2"/>
<dbReference type="InterPro" id="IPR041712">
    <property type="entry name" value="DHPS-like_MBL-fold"/>
</dbReference>
<dbReference type="AlphaFoldDB" id="A0A7W8HAR3"/>
<dbReference type="PANTHER" id="PTHR13754:SF13">
    <property type="entry name" value="METALLO-BETA-LACTAMASE SUPERFAMILY PROTEIN (AFU_ORTHOLOGUE AFUA_3G07630)"/>
    <property type="match status" value="1"/>
</dbReference>
<organism evidence="2 3">
    <name type="scientific">Catenibacillus scindens</name>
    <dbReference type="NCBI Taxonomy" id="673271"/>
    <lineage>
        <taxon>Bacteria</taxon>
        <taxon>Bacillati</taxon>
        <taxon>Bacillota</taxon>
        <taxon>Clostridia</taxon>
        <taxon>Lachnospirales</taxon>
        <taxon>Lachnospiraceae</taxon>
        <taxon>Catenibacillus</taxon>
    </lineage>
</organism>
<gene>
    <name evidence="2" type="ORF">HNP82_001685</name>
</gene>
<dbReference type="Gene3D" id="3.60.15.10">
    <property type="entry name" value="Ribonuclease Z/Hydroxyacylglutathione hydrolase-like"/>
    <property type="match status" value="1"/>
</dbReference>
<dbReference type="EMBL" id="JACHFW010000005">
    <property type="protein sequence ID" value="MBB5264558.1"/>
    <property type="molecule type" value="Genomic_DNA"/>
</dbReference>
<keyword evidence="2" id="KW-0808">Transferase</keyword>
<dbReference type="SUPFAM" id="SSF56281">
    <property type="entry name" value="Metallo-hydrolase/oxidoreductase"/>
    <property type="match status" value="1"/>
</dbReference>
<name>A0A7W8HAR3_9FIRM</name>
<evidence type="ECO:0000259" key="1">
    <source>
        <dbReference type="SMART" id="SM00849"/>
    </source>
</evidence>
<dbReference type="InterPro" id="IPR001279">
    <property type="entry name" value="Metallo-B-lactamas"/>
</dbReference>
<evidence type="ECO:0000313" key="3">
    <source>
        <dbReference type="Proteomes" id="UP000543642"/>
    </source>
</evidence>
<reference evidence="2 3" key="1">
    <citation type="submission" date="2020-08" db="EMBL/GenBank/DDBJ databases">
        <title>Genomic Encyclopedia of Type Strains, Phase IV (KMG-IV): sequencing the most valuable type-strain genomes for metagenomic binning, comparative biology and taxonomic classification.</title>
        <authorList>
            <person name="Goeker M."/>
        </authorList>
    </citation>
    <scope>NUCLEOTIDE SEQUENCE [LARGE SCALE GENOMIC DNA]</scope>
    <source>
        <strain evidence="2 3">DSM 106146</strain>
    </source>
</reference>
<dbReference type="RefSeq" id="WP_183773227.1">
    <property type="nucleotide sequence ID" value="NZ_CAWVEG010000143.1"/>
</dbReference>
<dbReference type="PANTHER" id="PTHR13754">
    <property type="entry name" value="METALLO-BETA-LACTAMASE SUPERFAMILY PROTEIN"/>
    <property type="match status" value="1"/>
</dbReference>
<comment type="caution">
    <text evidence="2">The sequence shown here is derived from an EMBL/GenBank/DDBJ whole genome shotgun (WGS) entry which is preliminary data.</text>
</comment>